<comment type="caution">
    <text evidence="1">The sequence shown here is derived from an EMBL/GenBank/DDBJ whole genome shotgun (WGS) entry which is preliminary data.</text>
</comment>
<protein>
    <submittedName>
        <fullName evidence="1">Uncharacterized protein</fullName>
    </submittedName>
</protein>
<evidence type="ECO:0000313" key="1">
    <source>
        <dbReference type="EMBL" id="GAJ04489.1"/>
    </source>
</evidence>
<name>X1TGV9_9ZZZZ</name>
<dbReference type="AlphaFoldDB" id="X1TGV9"/>
<sequence>MEAELEKFIGEVHNEPYNLASNNCVHKHIRIINKARELGHDASMMGCISAIPITPAGGIPLVGPHFYAEIDGKTVDVSMEPELEKILWPNKDIVRLFPINVSKLRPMYPSEGPPLPAALPGWPWKKQRQQTV</sequence>
<proteinExistence type="predicted"/>
<gene>
    <name evidence="1" type="ORF">S12H4_46662</name>
</gene>
<reference evidence="1" key="1">
    <citation type="journal article" date="2014" name="Front. Microbiol.">
        <title>High frequency of phylogenetically diverse reductive dehalogenase-homologous genes in deep subseafloor sedimentary metagenomes.</title>
        <authorList>
            <person name="Kawai M."/>
            <person name="Futagami T."/>
            <person name="Toyoda A."/>
            <person name="Takaki Y."/>
            <person name="Nishi S."/>
            <person name="Hori S."/>
            <person name="Arai W."/>
            <person name="Tsubouchi T."/>
            <person name="Morono Y."/>
            <person name="Uchiyama I."/>
            <person name="Ito T."/>
            <person name="Fujiyama A."/>
            <person name="Inagaki F."/>
            <person name="Takami H."/>
        </authorList>
    </citation>
    <scope>NUCLEOTIDE SEQUENCE</scope>
    <source>
        <strain evidence="1">Expedition CK06-06</strain>
    </source>
</reference>
<organism evidence="1">
    <name type="scientific">marine sediment metagenome</name>
    <dbReference type="NCBI Taxonomy" id="412755"/>
    <lineage>
        <taxon>unclassified sequences</taxon>
        <taxon>metagenomes</taxon>
        <taxon>ecological metagenomes</taxon>
    </lineage>
</organism>
<accession>X1TGV9</accession>
<dbReference type="EMBL" id="BARW01028981">
    <property type="protein sequence ID" value="GAJ04489.1"/>
    <property type="molecule type" value="Genomic_DNA"/>
</dbReference>